<evidence type="ECO:0000313" key="5">
    <source>
        <dbReference type="Proteomes" id="UP001149140"/>
    </source>
</evidence>
<feature type="signal peptide" evidence="2">
    <location>
        <begin position="1"/>
        <end position="23"/>
    </location>
</feature>
<dbReference type="Proteomes" id="UP001149140">
    <property type="component" value="Unassembled WGS sequence"/>
</dbReference>
<dbReference type="GO" id="GO:0022857">
    <property type="term" value="F:transmembrane transporter activity"/>
    <property type="evidence" value="ECO:0007669"/>
    <property type="project" value="InterPro"/>
</dbReference>
<feature type="region of interest" description="Disordered" evidence="1">
    <location>
        <begin position="28"/>
        <end position="48"/>
    </location>
</feature>
<proteinExistence type="predicted"/>
<gene>
    <name evidence="4" type="ORF">OM076_32675</name>
</gene>
<dbReference type="Gene3D" id="3.40.190.10">
    <property type="entry name" value="Periplasmic binding protein-like II"/>
    <property type="match status" value="1"/>
</dbReference>
<dbReference type="AlphaFoldDB" id="A0A9X3MYD7"/>
<name>A0A9X3MYD7_9ACTN</name>
<feature type="chain" id="PRO_5040832298" description="ABC-type glycine betaine transport system substrate-binding domain-containing protein" evidence="2">
    <location>
        <begin position="24"/>
        <end position="330"/>
    </location>
</feature>
<dbReference type="InterPro" id="IPR007210">
    <property type="entry name" value="ABC_Gly_betaine_transp_sub-bd"/>
</dbReference>
<evidence type="ECO:0000259" key="3">
    <source>
        <dbReference type="Pfam" id="PF04069"/>
    </source>
</evidence>
<dbReference type="SUPFAM" id="SSF53850">
    <property type="entry name" value="Periplasmic binding protein-like II"/>
    <property type="match status" value="1"/>
</dbReference>
<feature type="compositionally biased region" description="Low complexity" evidence="1">
    <location>
        <begin position="29"/>
        <end position="42"/>
    </location>
</feature>
<dbReference type="CDD" id="cd13528">
    <property type="entry name" value="PBP2_osmoprotectants"/>
    <property type="match status" value="1"/>
</dbReference>
<sequence length="330" mass="35031">MRRSTTALAAVLAALTVFVAACGGDDEPSSSGAAATSTPEATQAADTGAIAKNDANSAISLKIGSKNFTEQKVLGEIYAQGLAAAGYTTSTDLNLGDQDTALAALKGGQIDAYPEYTGTALTAFYKKDAADLPNDAQAAYEELKGLFAPDGITAFPPTPFTSSNEVAVTADTASKYSLTNISDLSKVADQLTLYGTPECRKRMDCLLGLEQVYGLKFKKFVPVDPAQRHEVLESGRADVSIVFTTDPQIKRNKEVLLKDDKGMFPPYNPTLLMKTATADKAGADLPKVIDQIQKPLTDDAMQELDARVDLDKKDPAEVAKEYLSETGLVK</sequence>
<evidence type="ECO:0000256" key="1">
    <source>
        <dbReference type="SAM" id="MobiDB-lite"/>
    </source>
</evidence>
<dbReference type="Gene3D" id="3.40.190.120">
    <property type="entry name" value="Osmoprotection protein (prox), domain 2"/>
    <property type="match status" value="1"/>
</dbReference>
<feature type="domain" description="ABC-type glycine betaine transport system substrate-binding" evidence="3">
    <location>
        <begin position="60"/>
        <end position="325"/>
    </location>
</feature>
<dbReference type="RefSeq" id="WP_270044326.1">
    <property type="nucleotide sequence ID" value="NZ_JAPDOD010000041.1"/>
</dbReference>
<keyword evidence="2" id="KW-0732">Signal</keyword>
<protein>
    <recommendedName>
        <fullName evidence="3">ABC-type glycine betaine transport system substrate-binding domain-containing protein</fullName>
    </recommendedName>
</protein>
<evidence type="ECO:0000256" key="2">
    <source>
        <dbReference type="SAM" id="SignalP"/>
    </source>
</evidence>
<organism evidence="4 5">
    <name type="scientific">Solirubrobacter ginsenosidimutans</name>
    <dbReference type="NCBI Taxonomy" id="490573"/>
    <lineage>
        <taxon>Bacteria</taxon>
        <taxon>Bacillati</taxon>
        <taxon>Actinomycetota</taxon>
        <taxon>Thermoleophilia</taxon>
        <taxon>Solirubrobacterales</taxon>
        <taxon>Solirubrobacteraceae</taxon>
        <taxon>Solirubrobacter</taxon>
    </lineage>
</organism>
<dbReference type="EMBL" id="JAPDOD010000041">
    <property type="protein sequence ID" value="MDA0165070.1"/>
    <property type="molecule type" value="Genomic_DNA"/>
</dbReference>
<dbReference type="GO" id="GO:0043190">
    <property type="term" value="C:ATP-binding cassette (ABC) transporter complex"/>
    <property type="evidence" value="ECO:0007669"/>
    <property type="project" value="InterPro"/>
</dbReference>
<keyword evidence="5" id="KW-1185">Reference proteome</keyword>
<dbReference type="PROSITE" id="PS51257">
    <property type="entry name" value="PROKAR_LIPOPROTEIN"/>
    <property type="match status" value="1"/>
</dbReference>
<reference evidence="4" key="1">
    <citation type="submission" date="2022-10" db="EMBL/GenBank/DDBJ databases">
        <title>The WGS of Solirubrobacter ginsenosidimutans DSM 21036.</title>
        <authorList>
            <person name="Jiang Z."/>
        </authorList>
    </citation>
    <scope>NUCLEOTIDE SEQUENCE</scope>
    <source>
        <strain evidence="4">DSM 21036</strain>
    </source>
</reference>
<comment type="caution">
    <text evidence="4">The sequence shown here is derived from an EMBL/GenBank/DDBJ whole genome shotgun (WGS) entry which is preliminary data.</text>
</comment>
<evidence type="ECO:0000313" key="4">
    <source>
        <dbReference type="EMBL" id="MDA0165070.1"/>
    </source>
</evidence>
<accession>A0A9X3MYD7</accession>
<dbReference type="Pfam" id="PF04069">
    <property type="entry name" value="OpuAC"/>
    <property type="match status" value="1"/>
</dbReference>